<dbReference type="Proteomes" id="UP001499967">
    <property type="component" value="Unassembled WGS sequence"/>
</dbReference>
<comment type="caution">
    <text evidence="2">The sequence shown here is derived from an EMBL/GenBank/DDBJ whole genome shotgun (WGS) entry which is preliminary data.</text>
</comment>
<feature type="transmembrane region" description="Helical" evidence="1">
    <location>
        <begin position="96"/>
        <end position="116"/>
    </location>
</feature>
<sequence>MPGLVSAAARARHDPGVVLWVVAGACWVLTASLVVAGPAGAGHHGAAPGAAPSSWFALLAVWLVMIGAMMLPTVVPMVRMFDVVSARAPRRAAVRAAFLAGYLAVWTGFAGVALLGDAAVDALVAAWAWLAARPGLVLGPALLLAGAVQFSPLKNACLTACRNPVGFLWQHYRRGTAGAWRLGLRHGLSCLGCCWALMLVMVATGLGSLVWMVGLTVVMVIEKTAPRGARLVVPVGIVLLVAGASLTLSALLTPPAPA</sequence>
<dbReference type="InterPro" id="IPR018688">
    <property type="entry name" value="PpoB2-like"/>
</dbReference>
<keyword evidence="1" id="KW-1133">Transmembrane helix</keyword>
<evidence type="ECO:0000313" key="2">
    <source>
        <dbReference type="EMBL" id="GAA0908621.1"/>
    </source>
</evidence>
<evidence type="ECO:0008006" key="4">
    <source>
        <dbReference type="Google" id="ProtNLM"/>
    </source>
</evidence>
<dbReference type="EMBL" id="BAAAHP010000328">
    <property type="protein sequence ID" value="GAA0908621.1"/>
    <property type="molecule type" value="Genomic_DNA"/>
</dbReference>
<evidence type="ECO:0000313" key="3">
    <source>
        <dbReference type="Proteomes" id="UP001499967"/>
    </source>
</evidence>
<evidence type="ECO:0000256" key="1">
    <source>
        <dbReference type="SAM" id="Phobius"/>
    </source>
</evidence>
<keyword evidence="1" id="KW-0812">Transmembrane</keyword>
<accession>A0ABN1NJ18</accession>
<proteinExistence type="predicted"/>
<keyword evidence="1" id="KW-0472">Membrane</keyword>
<feature type="transmembrane region" description="Helical" evidence="1">
    <location>
        <begin position="231"/>
        <end position="252"/>
    </location>
</feature>
<keyword evidence="3" id="KW-1185">Reference proteome</keyword>
<organism evidence="2 3">
    <name type="scientific">Pseudonocardia zijingensis</name>
    <dbReference type="NCBI Taxonomy" id="153376"/>
    <lineage>
        <taxon>Bacteria</taxon>
        <taxon>Bacillati</taxon>
        <taxon>Actinomycetota</taxon>
        <taxon>Actinomycetes</taxon>
        <taxon>Pseudonocardiales</taxon>
        <taxon>Pseudonocardiaceae</taxon>
        <taxon>Pseudonocardia</taxon>
    </lineage>
</organism>
<dbReference type="RefSeq" id="WP_343946916.1">
    <property type="nucleotide sequence ID" value="NZ_BAAAHP010000328.1"/>
</dbReference>
<feature type="transmembrane region" description="Helical" evidence="1">
    <location>
        <begin position="55"/>
        <end position="75"/>
    </location>
</feature>
<dbReference type="Pfam" id="PF09948">
    <property type="entry name" value="PpoB2"/>
    <property type="match status" value="1"/>
</dbReference>
<protein>
    <recommendedName>
        <fullName evidence="4">Metal-binding membrane protein</fullName>
    </recommendedName>
</protein>
<gene>
    <name evidence="2" type="ORF">GCM10009559_78030</name>
</gene>
<feature type="transmembrane region" description="Helical" evidence="1">
    <location>
        <begin position="17"/>
        <end position="35"/>
    </location>
</feature>
<feature type="transmembrane region" description="Helical" evidence="1">
    <location>
        <begin position="188"/>
        <end position="211"/>
    </location>
</feature>
<name>A0ABN1NJ18_9PSEU</name>
<reference evidence="2 3" key="1">
    <citation type="journal article" date="2019" name="Int. J. Syst. Evol. Microbiol.">
        <title>The Global Catalogue of Microorganisms (GCM) 10K type strain sequencing project: providing services to taxonomists for standard genome sequencing and annotation.</title>
        <authorList>
            <consortium name="The Broad Institute Genomics Platform"/>
            <consortium name="The Broad Institute Genome Sequencing Center for Infectious Disease"/>
            <person name="Wu L."/>
            <person name="Ma J."/>
        </authorList>
    </citation>
    <scope>NUCLEOTIDE SEQUENCE [LARGE SCALE GENOMIC DNA]</scope>
    <source>
        <strain evidence="2 3">JCM 11117</strain>
    </source>
</reference>